<evidence type="ECO:0000256" key="13">
    <source>
        <dbReference type="RuleBase" id="RU364064"/>
    </source>
</evidence>
<evidence type="ECO:0000256" key="9">
    <source>
        <dbReference type="ARBA" id="ARBA00023157"/>
    </source>
</evidence>
<evidence type="ECO:0000256" key="3">
    <source>
        <dbReference type="ARBA" id="ARBA00012274"/>
    </source>
</evidence>
<evidence type="ECO:0000256" key="6">
    <source>
        <dbReference type="ARBA" id="ARBA00022634"/>
    </source>
</evidence>
<dbReference type="SUPFAM" id="SSF51998">
    <property type="entry name" value="PFL-like glycyl radical enzymes"/>
    <property type="match status" value="1"/>
</dbReference>
<comment type="catalytic activity">
    <reaction evidence="12 13">
        <text>a 2'-deoxyribonucleoside 5'-diphosphate + [thioredoxin]-disulfide + H2O = a ribonucleoside 5'-diphosphate + [thioredoxin]-dithiol</text>
        <dbReference type="Rhea" id="RHEA:23252"/>
        <dbReference type="Rhea" id="RHEA-COMP:10698"/>
        <dbReference type="Rhea" id="RHEA-COMP:10700"/>
        <dbReference type="ChEBI" id="CHEBI:15377"/>
        <dbReference type="ChEBI" id="CHEBI:29950"/>
        <dbReference type="ChEBI" id="CHEBI:50058"/>
        <dbReference type="ChEBI" id="CHEBI:57930"/>
        <dbReference type="ChEBI" id="CHEBI:73316"/>
        <dbReference type="EC" id="1.17.4.1"/>
    </reaction>
</comment>
<feature type="domain" description="Ribonucleotide reductase large subunit C-terminal" evidence="14">
    <location>
        <begin position="812"/>
        <end position="912"/>
    </location>
</feature>
<dbReference type="Pfam" id="PF02867">
    <property type="entry name" value="Ribonuc_red_lgC"/>
    <property type="match status" value="2"/>
</dbReference>
<dbReference type="InterPro" id="IPR013678">
    <property type="entry name" value="RNR_2_N"/>
</dbReference>
<protein>
    <recommendedName>
        <fullName evidence="4 13">Vitamin B12-dependent ribonucleotide reductase</fullName>
        <ecNumber evidence="3 13">1.17.4.1</ecNumber>
    </recommendedName>
</protein>
<dbReference type="GO" id="GO:0031419">
    <property type="term" value="F:cobalamin binding"/>
    <property type="evidence" value="ECO:0007669"/>
    <property type="project" value="UniProtKB-KW"/>
</dbReference>
<evidence type="ECO:0000256" key="11">
    <source>
        <dbReference type="ARBA" id="ARBA00025437"/>
    </source>
</evidence>
<dbReference type="RefSeq" id="WP_161142018.1">
    <property type="nucleotide sequence ID" value="NZ_SPKJ01000089.1"/>
</dbReference>
<dbReference type="AlphaFoldDB" id="A0A964T6Y6"/>
<evidence type="ECO:0000256" key="10">
    <source>
        <dbReference type="ARBA" id="ARBA00023285"/>
    </source>
</evidence>
<evidence type="ECO:0000259" key="14">
    <source>
        <dbReference type="Pfam" id="PF02867"/>
    </source>
</evidence>
<evidence type="ECO:0000259" key="15">
    <source>
        <dbReference type="Pfam" id="PF08471"/>
    </source>
</evidence>
<keyword evidence="18" id="KW-1185">Reference proteome</keyword>
<name>A0A964T6Y6_9HYPH</name>
<keyword evidence="7 13" id="KW-0547">Nucleotide-binding</keyword>
<evidence type="ECO:0000259" key="16">
    <source>
        <dbReference type="Pfam" id="PF12637"/>
    </source>
</evidence>
<dbReference type="Pfam" id="PF08471">
    <property type="entry name" value="Ribonuc_red_2_N"/>
    <property type="match status" value="1"/>
</dbReference>
<dbReference type="FunFam" id="3.20.70.20:FF:000017">
    <property type="entry name" value="Vitamin B12-dependent ribonucleotide reductase"/>
    <property type="match status" value="1"/>
</dbReference>
<feature type="non-terminal residue" evidence="17">
    <location>
        <position position="1158"/>
    </location>
</feature>
<keyword evidence="9" id="KW-1015">Disulfide bond</keyword>
<accession>A0A964T6Y6</accession>
<keyword evidence="5 13" id="KW-0846">Cobalamin</keyword>
<feature type="domain" description="Ribonucleotide reductase class II vitamin B12-dependent N-terminal" evidence="15">
    <location>
        <begin position="22"/>
        <end position="147"/>
    </location>
</feature>
<dbReference type="EC" id="1.17.4.1" evidence="3 13"/>
<dbReference type="Gene3D" id="3.20.70.20">
    <property type="match status" value="3"/>
</dbReference>
<keyword evidence="6 13" id="KW-0237">DNA synthesis</keyword>
<dbReference type="EMBL" id="SPKJ01000089">
    <property type="protein sequence ID" value="MYZ49676.1"/>
    <property type="molecule type" value="Genomic_DNA"/>
</dbReference>
<dbReference type="GO" id="GO:0000166">
    <property type="term" value="F:nucleotide binding"/>
    <property type="evidence" value="ECO:0007669"/>
    <property type="project" value="UniProtKB-KW"/>
</dbReference>
<dbReference type="InterPro" id="IPR000788">
    <property type="entry name" value="RNR_lg_C"/>
</dbReference>
<dbReference type="InterPro" id="IPR024434">
    <property type="entry name" value="TSCPD_dom"/>
</dbReference>
<dbReference type="GO" id="GO:0071897">
    <property type="term" value="P:DNA biosynthetic process"/>
    <property type="evidence" value="ECO:0007669"/>
    <property type="project" value="UniProtKB-KW"/>
</dbReference>
<evidence type="ECO:0000256" key="4">
    <source>
        <dbReference type="ARBA" id="ARBA00014409"/>
    </source>
</evidence>
<evidence type="ECO:0000256" key="7">
    <source>
        <dbReference type="ARBA" id="ARBA00022741"/>
    </source>
</evidence>
<feature type="domain" description="TSCPD" evidence="16">
    <location>
        <begin position="972"/>
        <end position="1077"/>
    </location>
</feature>
<organism evidence="17 18">
    <name type="scientific">Propylenella binzhouense</name>
    <dbReference type="NCBI Taxonomy" id="2555902"/>
    <lineage>
        <taxon>Bacteria</taxon>
        <taxon>Pseudomonadati</taxon>
        <taxon>Pseudomonadota</taxon>
        <taxon>Alphaproteobacteria</taxon>
        <taxon>Hyphomicrobiales</taxon>
        <taxon>Propylenellaceae</taxon>
        <taxon>Propylenella</taxon>
    </lineage>
</organism>
<dbReference type="FunFam" id="3.20.70.20:FF:000016">
    <property type="entry name" value="Vitamin B12-dependent ribonucleotide reductase"/>
    <property type="match status" value="1"/>
</dbReference>
<dbReference type="NCBIfam" id="TIGR02504">
    <property type="entry name" value="NrdJ_Z"/>
    <property type="match status" value="1"/>
</dbReference>
<evidence type="ECO:0000256" key="1">
    <source>
        <dbReference type="ARBA" id="ARBA00001922"/>
    </source>
</evidence>
<comment type="function">
    <text evidence="11 13">Catalyzes the reduction of ribonucleotides to deoxyribonucleotides. May function to provide a pool of deoxyribonucleotide precursors for DNA repair during oxygen limitation and/or for immediate growth after restoration of oxygen.</text>
</comment>
<evidence type="ECO:0000313" key="18">
    <source>
        <dbReference type="Proteomes" id="UP000773614"/>
    </source>
</evidence>
<dbReference type="PANTHER" id="PTHR43371">
    <property type="entry name" value="VITAMIN B12-DEPENDENT RIBONUCLEOTIDE REDUCTASE"/>
    <property type="match status" value="1"/>
</dbReference>
<evidence type="ECO:0000256" key="12">
    <source>
        <dbReference type="ARBA" id="ARBA00047754"/>
    </source>
</evidence>
<gene>
    <name evidence="17" type="ORF">E4O86_18385</name>
</gene>
<dbReference type="SUPFAM" id="SSF75625">
    <property type="entry name" value="YebC-like"/>
    <property type="match status" value="1"/>
</dbReference>
<keyword evidence="10 13" id="KW-0170">Cobalt</keyword>
<comment type="similarity">
    <text evidence="2 13">Belongs to the ribonucleoside diphosphate reductase class-2 family.</text>
</comment>
<evidence type="ECO:0000256" key="2">
    <source>
        <dbReference type="ARBA" id="ARBA00007405"/>
    </source>
</evidence>
<keyword evidence="8 13" id="KW-0560">Oxidoreductase</keyword>
<dbReference type="NCBIfam" id="NF005736">
    <property type="entry name" value="PRK07562.1"/>
    <property type="match status" value="1"/>
</dbReference>
<feature type="domain" description="Ribonucleotide reductase large subunit C-terminal" evidence="14">
    <location>
        <begin position="198"/>
        <end position="752"/>
    </location>
</feature>
<dbReference type="CDD" id="cd02888">
    <property type="entry name" value="RNR_II_dimer"/>
    <property type="match status" value="1"/>
</dbReference>
<dbReference type="PRINTS" id="PR01183">
    <property type="entry name" value="RIBORDTASEM1"/>
</dbReference>
<comment type="cofactor">
    <cofactor evidence="1 13">
        <name>adenosylcob(III)alamin</name>
        <dbReference type="ChEBI" id="CHEBI:18408"/>
    </cofactor>
</comment>
<proteinExistence type="inferred from homology"/>
<dbReference type="InterPro" id="IPR013344">
    <property type="entry name" value="RNR_NrdJ/NrdZ"/>
</dbReference>
<evidence type="ECO:0000256" key="5">
    <source>
        <dbReference type="ARBA" id="ARBA00022628"/>
    </source>
</evidence>
<dbReference type="Pfam" id="PF12637">
    <property type="entry name" value="TSCPD"/>
    <property type="match status" value="1"/>
</dbReference>
<dbReference type="Proteomes" id="UP000773614">
    <property type="component" value="Unassembled WGS sequence"/>
</dbReference>
<evidence type="ECO:0000313" key="17">
    <source>
        <dbReference type="EMBL" id="MYZ49676.1"/>
    </source>
</evidence>
<evidence type="ECO:0000256" key="8">
    <source>
        <dbReference type="ARBA" id="ARBA00023002"/>
    </source>
</evidence>
<dbReference type="PANTHER" id="PTHR43371:SF1">
    <property type="entry name" value="RIBONUCLEOSIDE-DIPHOSPHATE REDUCTASE"/>
    <property type="match status" value="1"/>
</dbReference>
<dbReference type="GO" id="GO:0050897">
    <property type="term" value="F:cobalt ion binding"/>
    <property type="evidence" value="ECO:0007669"/>
    <property type="project" value="InterPro"/>
</dbReference>
<comment type="caution">
    <text evidence="17">The sequence shown here is derived from an EMBL/GenBank/DDBJ whole genome shotgun (WGS) entry which is preliminary data.</text>
</comment>
<dbReference type="GO" id="GO:0004748">
    <property type="term" value="F:ribonucleoside-diphosphate reductase activity, thioredoxin disulfide as acceptor"/>
    <property type="evidence" value="ECO:0007669"/>
    <property type="project" value="UniProtKB-EC"/>
</dbReference>
<dbReference type="InterPro" id="IPR029072">
    <property type="entry name" value="YebC-like"/>
</dbReference>
<reference evidence="17" key="1">
    <citation type="submission" date="2019-03" db="EMBL/GenBank/DDBJ databases">
        <title>Afifella sp. nov., isolated from activated sludge.</title>
        <authorList>
            <person name="Li Q."/>
            <person name="Liu Y."/>
        </authorList>
    </citation>
    <scope>NUCLEOTIDE SEQUENCE</scope>
    <source>
        <strain evidence="17">L72</strain>
    </source>
</reference>
<dbReference type="InterPro" id="IPR050862">
    <property type="entry name" value="RdRp_reductase_class-2"/>
</dbReference>
<dbReference type="OrthoDB" id="9762933at2"/>
<sequence length="1158" mass="126611">MRISRHYTEAGRSPYEAIEFRSATSEIRNPDGSVVFRLDDALVPAAWSQVAVDVLAQKYFRKAGVPARLARFEEPSVPSWLWRSVPDEAALADLPAAERNGSETDARQVFDRLAGTWTYWGWKGGYFDAEEDAQAFFDELRYMLAAQKCAPNSPQWFNTGLHWAYGIDGPSQGHFYVDFETGKLTKSKTAYEHPQPHACFIQSVSDDLVNEGGIMDLWVREARLFKYGSGTGSNFSRLRGEGEKLSGGGKSSGLMSFLKIGDRAAGAIKSGGTTRRAAKMVVVDIDHPDIEDYIDWKVREEQKVAALVTGSKIMAKHLNLVLKACVNCDGPGEDCFDPEKNPALKREIRAAKKAAVPENFIRRVIQFARQGYTKIEFPIYDTDWDSEAYLTVSGQNSNNSIRVADDFLRRVEADGEWQLTRRTDGKVSKTLKARELWDRVGYAAWASADPGIQYHTTINDWHTCLADGEIRASNPCSEYMFLDDTACNLASLNLLQFRREDGRFDTAAFEHAVRLWTVVLEISILMAQFPSKEIARLSYEYRTLGLGYANIGGLLMTSGIPYDSPEGRAICGAITALMTGTAYATSAEMAESLGAFKHFARNREIMLKVIRNHRRAAQGLSQGYEGLNTNPVPLDHAACPDGNLVERAVAAWDRALELGEWHGYRNAQATVIAPTGTIGLVMDCDTTGIEPDFALVKFKKLAGGGYFKIINQAVPKALATLGYDRAAVEAIVTYAVGRGTLAGAPGVNHETLAAKGFTPEKIAAVEAGLKSAFDIKFAFNKWTLGEAFCRDALGIAQESLDDLSFDLLAALGFTRREIEAANIHCCGAMTLEGAPGLKPEHLPVFDCANPCGRLGRRYLSVDSHIRMMAAAQPFISGAISKTINMPNAATVADCKAAYMLSWKLALKANALYRDGSKLSQPLNSSLISDGEEDEEEAAEALAQAPAPAKAAVAAERIVERIVERVMREREKLPDRRKGYTQKAIIGGHKVYLRTGEYDDGRLGEIFIDMHKEGAAFRAMMNNFAIAISLGLQYGVPLDEYVEAFTFTRFEPAGMVQGNEAIKNATSILDYVFRELAISYLERHDLAHVNPDDLGATTIGRGVEAEKPQPAVPVSHGLVRGQTQKFRVLPGEPKGQAGGQARASAGAGTAIAAARAGSG</sequence>